<name>A0A1D2MH35_ORCCI</name>
<dbReference type="EMBL" id="LJIJ01001267">
    <property type="protein sequence ID" value="ODM92326.1"/>
    <property type="molecule type" value="Genomic_DNA"/>
</dbReference>
<evidence type="ECO:0000313" key="2">
    <source>
        <dbReference type="EMBL" id="ODM92326.1"/>
    </source>
</evidence>
<dbReference type="Proteomes" id="UP000094527">
    <property type="component" value="Unassembled WGS sequence"/>
</dbReference>
<organism evidence="2 3">
    <name type="scientific">Orchesella cincta</name>
    <name type="common">Springtail</name>
    <name type="synonym">Podura cincta</name>
    <dbReference type="NCBI Taxonomy" id="48709"/>
    <lineage>
        <taxon>Eukaryota</taxon>
        <taxon>Metazoa</taxon>
        <taxon>Ecdysozoa</taxon>
        <taxon>Arthropoda</taxon>
        <taxon>Hexapoda</taxon>
        <taxon>Collembola</taxon>
        <taxon>Entomobryomorpha</taxon>
        <taxon>Entomobryoidea</taxon>
        <taxon>Orchesellidae</taxon>
        <taxon>Orchesellinae</taxon>
        <taxon>Orchesella</taxon>
    </lineage>
</organism>
<reference evidence="2 3" key="1">
    <citation type="journal article" date="2016" name="Genome Biol. Evol.">
        <title>Gene Family Evolution Reflects Adaptation to Soil Environmental Stressors in the Genome of the Collembolan Orchesella cincta.</title>
        <authorList>
            <person name="Faddeeva-Vakhrusheva A."/>
            <person name="Derks M.F."/>
            <person name="Anvar S.Y."/>
            <person name="Agamennone V."/>
            <person name="Suring W."/>
            <person name="Smit S."/>
            <person name="van Straalen N.M."/>
            <person name="Roelofs D."/>
        </authorList>
    </citation>
    <scope>NUCLEOTIDE SEQUENCE [LARGE SCALE GENOMIC DNA]</scope>
    <source>
        <tissue evidence="2">Mixed pool</tissue>
    </source>
</reference>
<evidence type="ECO:0000313" key="3">
    <source>
        <dbReference type="Proteomes" id="UP000094527"/>
    </source>
</evidence>
<feature type="non-terminal residue" evidence="2">
    <location>
        <position position="128"/>
    </location>
</feature>
<protein>
    <submittedName>
        <fullName evidence="2">Uncharacterized protein</fullName>
    </submittedName>
</protein>
<proteinExistence type="predicted"/>
<comment type="caution">
    <text evidence="2">The sequence shown here is derived from an EMBL/GenBank/DDBJ whole genome shotgun (WGS) entry which is preliminary data.</text>
</comment>
<evidence type="ECO:0000256" key="1">
    <source>
        <dbReference type="SAM" id="MobiDB-lite"/>
    </source>
</evidence>
<accession>A0A1D2MH35</accession>
<sequence>MPMGVPCLLKRCAGQDAASSHLKGSALVAGTSLLGRQGVSMNFSGPVHVHVDNMYMYDESNFAFNSSSSIGKWTDCPTRQPAIQLRSQPRLHESGILRKKGVVSDPAQVSTTGNDNENDGDSPGHPPT</sequence>
<dbReference type="AlphaFoldDB" id="A0A1D2MH35"/>
<keyword evidence="3" id="KW-1185">Reference proteome</keyword>
<feature type="region of interest" description="Disordered" evidence="1">
    <location>
        <begin position="82"/>
        <end position="128"/>
    </location>
</feature>
<gene>
    <name evidence="2" type="ORF">Ocin01_14357</name>
</gene>